<keyword evidence="1" id="KW-0472">Membrane</keyword>
<evidence type="ECO:0000256" key="1">
    <source>
        <dbReference type="SAM" id="Phobius"/>
    </source>
</evidence>
<accession>A0A6A6J2P6</accession>
<dbReference type="Proteomes" id="UP000800094">
    <property type="component" value="Unassembled WGS sequence"/>
</dbReference>
<evidence type="ECO:0000313" key="2">
    <source>
        <dbReference type="EMBL" id="KAF2257114.1"/>
    </source>
</evidence>
<sequence length="174" mass="18608">MTSLFPHAAYEEDQPHAHSILYLHTIRSGAMMGSFLSLITAPVSLLVSRYRHGTAFTLKTFLPRLLTHSGRGLVIGALFGALATAGRMWGREEIEWQDRAWRLQENKPQAGTDFWSLDNAALGAVAAVLVVRRGIIPGGMGLGSVALGGAGLGMATGLGYMIYASPKQSIEKVG</sequence>
<dbReference type="OrthoDB" id="544298at2759"/>
<evidence type="ECO:0000313" key="3">
    <source>
        <dbReference type="Proteomes" id="UP000800094"/>
    </source>
</evidence>
<organism evidence="2 3">
    <name type="scientific">Trematosphaeria pertusa</name>
    <dbReference type="NCBI Taxonomy" id="390896"/>
    <lineage>
        <taxon>Eukaryota</taxon>
        <taxon>Fungi</taxon>
        <taxon>Dikarya</taxon>
        <taxon>Ascomycota</taxon>
        <taxon>Pezizomycotina</taxon>
        <taxon>Dothideomycetes</taxon>
        <taxon>Pleosporomycetidae</taxon>
        <taxon>Pleosporales</taxon>
        <taxon>Massarineae</taxon>
        <taxon>Trematosphaeriaceae</taxon>
        <taxon>Trematosphaeria</taxon>
    </lineage>
</organism>
<feature type="transmembrane region" description="Helical" evidence="1">
    <location>
        <begin position="30"/>
        <end position="50"/>
    </location>
</feature>
<dbReference type="Pfam" id="PF08560">
    <property type="entry name" value="DUF1757"/>
    <property type="match status" value="1"/>
</dbReference>
<protein>
    <submittedName>
        <fullName evidence="2">Uncharacterized protein</fullName>
    </submittedName>
</protein>
<feature type="transmembrane region" description="Helical" evidence="1">
    <location>
        <begin position="142"/>
        <end position="163"/>
    </location>
</feature>
<name>A0A6A6J2P6_9PLEO</name>
<proteinExistence type="predicted"/>
<gene>
    <name evidence="2" type="ORF">BU26DRAFT_36317</name>
</gene>
<feature type="transmembrane region" description="Helical" evidence="1">
    <location>
        <begin position="70"/>
        <end position="89"/>
    </location>
</feature>
<dbReference type="InterPro" id="IPR013869">
    <property type="entry name" value="DUF1757"/>
</dbReference>
<keyword evidence="1" id="KW-1133">Transmembrane helix</keyword>
<dbReference type="EMBL" id="ML987189">
    <property type="protein sequence ID" value="KAF2257114.1"/>
    <property type="molecule type" value="Genomic_DNA"/>
</dbReference>
<keyword evidence="3" id="KW-1185">Reference proteome</keyword>
<dbReference type="GeneID" id="54575844"/>
<dbReference type="PANTHER" id="PTHR38636:SF1">
    <property type="entry name" value="CHLORIDE CHANNEL PROTEIN CLC-D"/>
    <property type="match status" value="1"/>
</dbReference>
<dbReference type="AlphaFoldDB" id="A0A6A6J2P6"/>
<dbReference type="RefSeq" id="XP_033692118.1">
    <property type="nucleotide sequence ID" value="XM_033822514.1"/>
</dbReference>
<keyword evidence="1" id="KW-0812">Transmembrane</keyword>
<feature type="transmembrane region" description="Helical" evidence="1">
    <location>
        <begin position="110"/>
        <end position="130"/>
    </location>
</feature>
<dbReference type="PANTHER" id="PTHR38636">
    <property type="entry name" value="PROTEIN CBG20488"/>
    <property type="match status" value="1"/>
</dbReference>
<reference evidence="2" key="1">
    <citation type="journal article" date="2020" name="Stud. Mycol.">
        <title>101 Dothideomycetes genomes: a test case for predicting lifestyles and emergence of pathogens.</title>
        <authorList>
            <person name="Haridas S."/>
            <person name="Albert R."/>
            <person name="Binder M."/>
            <person name="Bloem J."/>
            <person name="Labutti K."/>
            <person name="Salamov A."/>
            <person name="Andreopoulos B."/>
            <person name="Baker S."/>
            <person name="Barry K."/>
            <person name="Bills G."/>
            <person name="Bluhm B."/>
            <person name="Cannon C."/>
            <person name="Castanera R."/>
            <person name="Culley D."/>
            <person name="Daum C."/>
            <person name="Ezra D."/>
            <person name="Gonzalez J."/>
            <person name="Henrissat B."/>
            <person name="Kuo A."/>
            <person name="Liang C."/>
            <person name="Lipzen A."/>
            <person name="Lutzoni F."/>
            <person name="Magnuson J."/>
            <person name="Mondo S."/>
            <person name="Nolan M."/>
            <person name="Ohm R."/>
            <person name="Pangilinan J."/>
            <person name="Park H.-J."/>
            <person name="Ramirez L."/>
            <person name="Alfaro M."/>
            <person name="Sun H."/>
            <person name="Tritt A."/>
            <person name="Yoshinaga Y."/>
            <person name="Zwiers L.-H."/>
            <person name="Turgeon B."/>
            <person name="Goodwin S."/>
            <person name="Spatafora J."/>
            <person name="Crous P."/>
            <person name="Grigoriev I."/>
        </authorList>
    </citation>
    <scope>NUCLEOTIDE SEQUENCE</scope>
    <source>
        <strain evidence="2">CBS 122368</strain>
    </source>
</reference>